<name>A0A0F9CGS1_9ZZZZ</name>
<dbReference type="Pfam" id="PF04015">
    <property type="entry name" value="DUF362"/>
    <property type="match status" value="1"/>
</dbReference>
<protein>
    <recommendedName>
        <fullName evidence="1">DUF362 domain-containing protein</fullName>
    </recommendedName>
</protein>
<proteinExistence type="predicted"/>
<feature type="non-terminal residue" evidence="2">
    <location>
        <position position="1"/>
    </location>
</feature>
<dbReference type="EMBL" id="LAZR01033367">
    <property type="protein sequence ID" value="KKL48289.1"/>
    <property type="molecule type" value="Genomic_DNA"/>
</dbReference>
<dbReference type="InterPro" id="IPR007160">
    <property type="entry name" value="DUF362"/>
</dbReference>
<organism evidence="2">
    <name type="scientific">marine sediment metagenome</name>
    <dbReference type="NCBI Taxonomy" id="412755"/>
    <lineage>
        <taxon>unclassified sequences</taxon>
        <taxon>metagenomes</taxon>
        <taxon>ecological metagenomes</taxon>
    </lineage>
</organism>
<sequence length="97" mass="10244">GGSWNKSRLHSPSTHHSVVDICLYKKPSLSIIDASVALTGSHLWGANKKLDFIVASFDPVAADAVGSSLLGHDPAKIEYLARSNGVLGEMDSIEVVS</sequence>
<reference evidence="2" key="1">
    <citation type="journal article" date="2015" name="Nature">
        <title>Complex archaea that bridge the gap between prokaryotes and eukaryotes.</title>
        <authorList>
            <person name="Spang A."/>
            <person name="Saw J.H."/>
            <person name="Jorgensen S.L."/>
            <person name="Zaremba-Niedzwiedzka K."/>
            <person name="Martijn J."/>
            <person name="Lind A.E."/>
            <person name="van Eijk R."/>
            <person name="Schleper C."/>
            <person name="Guy L."/>
            <person name="Ettema T.J."/>
        </authorList>
    </citation>
    <scope>NUCLEOTIDE SEQUENCE</scope>
</reference>
<evidence type="ECO:0000259" key="1">
    <source>
        <dbReference type="Pfam" id="PF04015"/>
    </source>
</evidence>
<feature type="domain" description="DUF362" evidence="1">
    <location>
        <begin position="5"/>
        <end position="67"/>
    </location>
</feature>
<dbReference type="AlphaFoldDB" id="A0A0F9CGS1"/>
<evidence type="ECO:0000313" key="2">
    <source>
        <dbReference type="EMBL" id="KKL48289.1"/>
    </source>
</evidence>
<accession>A0A0F9CGS1</accession>
<comment type="caution">
    <text evidence="2">The sequence shown here is derived from an EMBL/GenBank/DDBJ whole genome shotgun (WGS) entry which is preliminary data.</text>
</comment>
<gene>
    <name evidence="2" type="ORF">LCGC14_2327020</name>
</gene>